<organism evidence="1">
    <name type="scientific">marine sediment metagenome</name>
    <dbReference type="NCBI Taxonomy" id="412755"/>
    <lineage>
        <taxon>unclassified sequences</taxon>
        <taxon>metagenomes</taxon>
        <taxon>ecological metagenomes</taxon>
    </lineage>
</organism>
<gene>
    <name evidence="1" type="ORF">S06H3_15236</name>
</gene>
<evidence type="ECO:0008006" key="2">
    <source>
        <dbReference type="Google" id="ProtNLM"/>
    </source>
</evidence>
<feature type="non-terminal residue" evidence="1">
    <location>
        <position position="260"/>
    </location>
</feature>
<dbReference type="Gene3D" id="1.50.10.20">
    <property type="match status" value="1"/>
</dbReference>
<evidence type="ECO:0000313" key="1">
    <source>
        <dbReference type="EMBL" id="GAI08662.1"/>
    </source>
</evidence>
<dbReference type="EMBL" id="BARV01007487">
    <property type="protein sequence ID" value="GAI08662.1"/>
    <property type="molecule type" value="Genomic_DNA"/>
</dbReference>
<reference evidence="1" key="1">
    <citation type="journal article" date="2014" name="Front. Microbiol.">
        <title>High frequency of phylogenetically diverse reductive dehalogenase-homologous genes in deep subseafloor sedimentary metagenomes.</title>
        <authorList>
            <person name="Kawai M."/>
            <person name="Futagami T."/>
            <person name="Toyoda A."/>
            <person name="Takaki Y."/>
            <person name="Nishi S."/>
            <person name="Hori S."/>
            <person name="Arai W."/>
            <person name="Tsubouchi T."/>
            <person name="Morono Y."/>
            <person name="Uchiyama I."/>
            <person name="Ito T."/>
            <person name="Fujiyama A."/>
            <person name="Inagaki F."/>
            <person name="Takami H."/>
        </authorList>
    </citation>
    <scope>NUCLEOTIDE SEQUENCE</scope>
    <source>
        <strain evidence="1">Expedition CK06-06</strain>
    </source>
</reference>
<proteinExistence type="predicted"/>
<comment type="caution">
    <text evidence="1">The sequence shown here is derived from an EMBL/GenBank/DDBJ whole genome shotgun (WGS) entry which is preliminary data.</text>
</comment>
<sequence>MDKLLIKSIEKLDKWVEKNDWKAYDPFDGLNSRLSFFTFNNKYLSIALQQSIRRFPINLRPLVGVKKETSSKGMGFFAAGYLKLYKLFKHNEYLDKVLLCLDWLIKNYSKGYSGYCWGNHFNYWARGGNIPKGVPTVVWTALIANVFLDAYELLQEKQYLKVANNSCNFILQDLERFYEDDGSFCLSYTPLDKGKLHGERIHNANMLGACLLARVHKYTNNSELLDFAHKAVMYTIKRQQEDDSWLYGEGSKWRWADNFH</sequence>
<accession>X1KNL1</accession>
<protein>
    <recommendedName>
        <fullName evidence="2">D-glucuronyl C5-epimerase C-terminal domain-containing protein</fullName>
    </recommendedName>
</protein>
<dbReference type="GO" id="GO:0005975">
    <property type="term" value="P:carbohydrate metabolic process"/>
    <property type="evidence" value="ECO:0007669"/>
    <property type="project" value="InterPro"/>
</dbReference>
<dbReference type="AlphaFoldDB" id="X1KNL1"/>
<dbReference type="SUPFAM" id="SSF48208">
    <property type="entry name" value="Six-hairpin glycosidases"/>
    <property type="match status" value="1"/>
</dbReference>
<name>X1KNL1_9ZZZZ</name>
<dbReference type="InterPro" id="IPR008928">
    <property type="entry name" value="6-hairpin_glycosidase_sf"/>
</dbReference>